<name>A0A7X1FVN1_9SPHN</name>
<evidence type="ECO:0000259" key="1">
    <source>
        <dbReference type="Pfam" id="PF01370"/>
    </source>
</evidence>
<dbReference type="AlphaFoldDB" id="A0A7X1FVN1"/>
<gene>
    <name evidence="2" type="ORF">H7F51_16985</name>
</gene>
<proteinExistence type="predicted"/>
<dbReference type="GO" id="GO:0044877">
    <property type="term" value="F:protein-containing complex binding"/>
    <property type="evidence" value="ECO:0007669"/>
    <property type="project" value="TreeGrafter"/>
</dbReference>
<dbReference type="PANTHER" id="PTHR12126">
    <property type="entry name" value="NADH-UBIQUINONE OXIDOREDUCTASE 39 KDA SUBUNIT-RELATED"/>
    <property type="match status" value="1"/>
</dbReference>
<dbReference type="InterPro" id="IPR036291">
    <property type="entry name" value="NAD(P)-bd_dom_sf"/>
</dbReference>
<comment type="caution">
    <text evidence="2">The sequence shown here is derived from an EMBL/GenBank/DDBJ whole genome shotgun (WGS) entry which is preliminary data.</text>
</comment>
<dbReference type="RefSeq" id="WP_185665516.1">
    <property type="nucleotide sequence ID" value="NZ_JACLAW010000016.1"/>
</dbReference>
<keyword evidence="3" id="KW-1185">Reference proteome</keyword>
<dbReference type="InterPro" id="IPR051207">
    <property type="entry name" value="ComplexI_NDUFA9_subunit"/>
</dbReference>
<dbReference type="SUPFAM" id="SSF51735">
    <property type="entry name" value="NAD(P)-binding Rossmann-fold domains"/>
    <property type="match status" value="1"/>
</dbReference>
<feature type="domain" description="NAD-dependent epimerase/dehydratase" evidence="1">
    <location>
        <begin position="12"/>
        <end position="207"/>
    </location>
</feature>
<dbReference type="Gene3D" id="3.40.50.720">
    <property type="entry name" value="NAD(P)-binding Rossmann-like Domain"/>
    <property type="match status" value="1"/>
</dbReference>
<dbReference type="Pfam" id="PF01370">
    <property type="entry name" value="Epimerase"/>
    <property type="match status" value="1"/>
</dbReference>
<reference evidence="2 3" key="1">
    <citation type="submission" date="2020-08" db="EMBL/GenBank/DDBJ databases">
        <title>The genome sequence of type strain Novosphingobium flavum NBRC 111647.</title>
        <authorList>
            <person name="Liu Y."/>
        </authorList>
    </citation>
    <scope>NUCLEOTIDE SEQUENCE [LARGE SCALE GENOMIC DNA]</scope>
    <source>
        <strain evidence="2 3">NBRC 111647</strain>
    </source>
</reference>
<dbReference type="EMBL" id="JACLAW010000016">
    <property type="protein sequence ID" value="MBC2667217.1"/>
    <property type="molecule type" value="Genomic_DNA"/>
</dbReference>
<dbReference type="CDD" id="cd05271">
    <property type="entry name" value="NDUFA9_like_SDR_a"/>
    <property type="match status" value="1"/>
</dbReference>
<dbReference type="PANTHER" id="PTHR12126:SF11">
    <property type="entry name" value="NADH DEHYDROGENASE [UBIQUINONE] 1 ALPHA SUBCOMPLEX SUBUNIT 9, MITOCHONDRIAL"/>
    <property type="match status" value="1"/>
</dbReference>
<accession>A0A7X1FVN1</accession>
<evidence type="ECO:0000313" key="3">
    <source>
        <dbReference type="Proteomes" id="UP000566813"/>
    </source>
</evidence>
<dbReference type="InterPro" id="IPR001509">
    <property type="entry name" value="Epimerase_deHydtase"/>
</dbReference>
<dbReference type="Proteomes" id="UP000566813">
    <property type="component" value="Unassembled WGS sequence"/>
</dbReference>
<evidence type="ECO:0000313" key="2">
    <source>
        <dbReference type="EMBL" id="MBC2667217.1"/>
    </source>
</evidence>
<sequence length="313" mass="32332">MASTDTLSGKLVVLVGGDGFIGSHAAQELLGRGARLRVICRHPERAVKLRPLANLGQIQFVRADVTKTDAAKLVAGADAVVYLAGSFTGDLDALHVRAPAALAAAASAAGASAFVLGSANGADANAATDYARTKGEGEQAVLAAFPKATVLRPSVVFGPDDKFINMFAALIASAPVLPVFCPEAKLQPVFIDDVAQAVASALPDPARFGGKTFELVGPEVVTMLELNQRIAAGEGRKPLFAPLPEIVSTVIAAVPGTPISSDQLALLRAGNVGTGLPGLKALGVTARPMGLFLDRWLVRYRKHGRFGDKRGLA</sequence>
<protein>
    <submittedName>
        <fullName evidence="2">Complex I NDUFA9 subunit family protein</fullName>
    </submittedName>
</protein>
<organism evidence="2 3">
    <name type="scientific">Novosphingobium flavum</name>
    <dbReference type="NCBI Taxonomy" id="1778672"/>
    <lineage>
        <taxon>Bacteria</taxon>
        <taxon>Pseudomonadati</taxon>
        <taxon>Pseudomonadota</taxon>
        <taxon>Alphaproteobacteria</taxon>
        <taxon>Sphingomonadales</taxon>
        <taxon>Sphingomonadaceae</taxon>
        <taxon>Novosphingobium</taxon>
    </lineage>
</organism>